<dbReference type="InterPro" id="IPR001789">
    <property type="entry name" value="Sig_transdc_resp-reg_receiver"/>
</dbReference>
<dbReference type="PANTHER" id="PTHR43719">
    <property type="entry name" value="TWO-COMPONENT HISTIDINE KINASE"/>
    <property type="match status" value="1"/>
</dbReference>
<dbReference type="SUPFAM" id="SSF51197">
    <property type="entry name" value="Clavaminate synthase-like"/>
    <property type="match status" value="1"/>
</dbReference>
<dbReference type="InterPro" id="IPR036097">
    <property type="entry name" value="HisK_dim/P_sf"/>
</dbReference>
<organism evidence="7 8">
    <name type="scientific">Friedmanniomyces endolithicus</name>
    <dbReference type="NCBI Taxonomy" id="329885"/>
    <lineage>
        <taxon>Eukaryota</taxon>
        <taxon>Fungi</taxon>
        <taxon>Dikarya</taxon>
        <taxon>Ascomycota</taxon>
        <taxon>Pezizomycotina</taxon>
        <taxon>Dothideomycetes</taxon>
        <taxon>Dothideomycetidae</taxon>
        <taxon>Mycosphaerellales</taxon>
        <taxon>Teratosphaeriaceae</taxon>
        <taxon>Friedmanniomyces</taxon>
    </lineage>
</organism>
<dbReference type="GO" id="GO:0000155">
    <property type="term" value="F:phosphorelay sensor kinase activity"/>
    <property type="evidence" value="ECO:0007669"/>
    <property type="project" value="InterPro"/>
</dbReference>
<dbReference type="InterPro" id="IPR003661">
    <property type="entry name" value="HisK_dim/P_dom"/>
</dbReference>
<dbReference type="InterPro" id="IPR044861">
    <property type="entry name" value="IPNS-like_FE2OG_OXY"/>
</dbReference>
<evidence type="ECO:0000259" key="4">
    <source>
        <dbReference type="PROSITE" id="PS50109"/>
    </source>
</evidence>
<feature type="domain" description="Histidine kinase" evidence="4">
    <location>
        <begin position="773"/>
        <end position="1046"/>
    </location>
</feature>
<dbReference type="CDD" id="cd17546">
    <property type="entry name" value="REC_hyHK_CKI1_RcsC-like"/>
    <property type="match status" value="1"/>
</dbReference>
<dbReference type="PRINTS" id="PR00344">
    <property type="entry name" value="BCTRLSENSOR"/>
</dbReference>
<dbReference type="InterPro" id="IPR004358">
    <property type="entry name" value="Sig_transdc_His_kin-like_C"/>
</dbReference>
<dbReference type="AlphaFoldDB" id="A0A4U0UQ24"/>
<dbReference type="Pfam" id="PF03171">
    <property type="entry name" value="2OG-FeII_Oxy"/>
    <property type="match status" value="1"/>
</dbReference>
<evidence type="ECO:0000259" key="6">
    <source>
        <dbReference type="PROSITE" id="PS51471"/>
    </source>
</evidence>
<dbReference type="OrthoDB" id="60033at2759"/>
<feature type="domain" description="Fe2OG dioxygenase" evidence="6">
    <location>
        <begin position="70"/>
        <end position="169"/>
    </location>
</feature>
<dbReference type="SMART" id="SM00387">
    <property type="entry name" value="HATPase_c"/>
    <property type="match status" value="1"/>
</dbReference>
<dbReference type="Gene3D" id="3.30.450.20">
    <property type="entry name" value="PAS domain"/>
    <property type="match status" value="1"/>
</dbReference>
<dbReference type="SUPFAM" id="SSF47384">
    <property type="entry name" value="Homodimeric domain of signal transducing histidine kinase"/>
    <property type="match status" value="1"/>
</dbReference>
<evidence type="ECO:0000256" key="3">
    <source>
        <dbReference type="SAM" id="MobiDB-lite"/>
    </source>
</evidence>
<keyword evidence="1 2" id="KW-0597">Phosphoprotein</keyword>
<dbReference type="Proteomes" id="UP000310066">
    <property type="component" value="Unassembled WGS sequence"/>
</dbReference>
<protein>
    <submittedName>
        <fullName evidence="7">Uncharacterized protein</fullName>
    </submittedName>
</protein>
<dbReference type="PROSITE" id="PS50109">
    <property type="entry name" value="HIS_KIN"/>
    <property type="match status" value="1"/>
</dbReference>
<dbReference type="SMART" id="SM00448">
    <property type="entry name" value="REC"/>
    <property type="match status" value="1"/>
</dbReference>
<proteinExistence type="predicted"/>
<dbReference type="InterPro" id="IPR050956">
    <property type="entry name" value="2C_system_His_kinase"/>
</dbReference>
<feature type="region of interest" description="Disordered" evidence="3">
    <location>
        <begin position="1051"/>
        <end position="1096"/>
    </location>
</feature>
<reference evidence="7 8" key="1">
    <citation type="submission" date="2017-03" db="EMBL/GenBank/DDBJ databases">
        <title>Genomes of endolithic fungi from Antarctica.</title>
        <authorList>
            <person name="Coleine C."/>
            <person name="Masonjones S."/>
            <person name="Stajich J.E."/>
        </authorList>
    </citation>
    <scope>NUCLEOTIDE SEQUENCE [LARGE SCALE GENOMIC DNA]</scope>
    <source>
        <strain evidence="7 8">CCFEE 5311</strain>
    </source>
</reference>
<dbReference type="Pfam" id="PF02518">
    <property type="entry name" value="HATPase_c"/>
    <property type="match status" value="1"/>
</dbReference>
<dbReference type="Gene3D" id="3.30.565.10">
    <property type="entry name" value="Histidine kinase-like ATPase, C-terminal domain"/>
    <property type="match status" value="1"/>
</dbReference>
<dbReference type="SMART" id="SM00388">
    <property type="entry name" value="HisKA"/>
    <property type="match status" value="1"/>
</dbReference>
<dbReference type="PANTHER" id="PTHR43719:SF30">
    <property type="entry name" value="TWO-COMPONENT SYSTEM RESPONSE REGULATOR"/>
    <property type="match status" value="1"/>
</dbReference>
<dbReference type="Gene3D" id="2.60.120.330">
    <property type="entry name" value="B-lactam Antibiotic, Isopenicillin N Synthase, Chain"/>
    <property type="match status" value="1"/>
</dbReference>
<dbReference type="Gene3D" id="3.40.50.2300">
    <property type="match status" value="1"/>
</dbReference>
<accession>A0A4U0UQ24</accession>
<dbReference type="InterPro" id="IPR005123">
    <property type="entry name" value="Oxoglu/Fe-dep_dioxygenase_dom"/>
</dbReference>
<sequence>MRKDDFEGNCEALPHPSLIKEHWSLLQSYVRHCRAVIDLMLTHLEVHLELPIGTLANLHRIKERSGDHVRFNQRAIQPYSDGDAKQGEHTDFGTLTILFNWLGGLQIRRPDTEDWVYVKPVPGHAIINLGDSLVKFTAGILRSNVHRVVVPPAPQDTIVRNSLVYFSRPEDTVVLRRLRGGLIDKQPWPETSEPEMTSQEWILRRSVGDLKGVYTHSGGLELRPQMAAGRVPSRSWSMDDLPAELRGLVSYLAQDDRPSAILSDADEVAYCNASFEGLAISKHTLKTLLSQWRVPDRPVEKLCGIEGEDGRTWKRVHVLDGWTTLSQDFDWTKTEVLGLSPWTRYVRDFDWSTTPLGPMPWVEIYDPMRPYFEQAWQGNPVTLTELPVMMQREGAAIEEKFFDLSLLPIVGQHENERPAGVLDELVDVTQTVRGRRRRDSVRYVGQAIGSATSLKQLWPAFLIGLEPAVVDAPYAVIYSIQDDDSATHANTFEKNCILEGTVGIDADDGALPERFGLGMQLEACSGIIKACLRVWQSLEPIALHSADGSLPISLRRASLGRGFDDELRMAIVTPIMSAVADQEMLGILVIGLSPRSPYDEEYKLWTHIVSDLVRKTATLIILPEEQRRAQRIANELNDSLVHQLRITTLQAEQSEGKFRRMAESAPQGMLHAEDLDRFLNMWNTIMGKKVPVTFEYRLKKPWKSIDDATGQELEGETWLLANAFPDIGTDGEILAVMGWLTDVSHRRMAEKLLAQRLNDALENKRQSENFIDMTSHEMRNPLSAILQSADSIVTAFTAMGMPLTGEGLNLSPEIADEIMEAAQIIVLCAQHQKRIVDDILTLSKLDASLLAISPEKVQLPSLLRKALKMYEGTLVHAGIDATLCVEPSYRELGVECVMLDASRLLQIIINLLTNAIKFTQYSEVRRITIKLGACLERPTGNHHKINFIPIRPGRQSPPVVQAEWGNGEDVYVQIAVSDTGEGLKEEELSSLFQRFSQASPKTYKQYGGSGLGLFISRELSELLGGQIGVASTAGNTTFAFFVKAKRCAQEAGGRRPSVPRVPSISDKPISYGRKGSIAPASPPEDHRQGTMSSDTLSFGTHATAGAELPIINGPKGKVPNGDATHAKSDVLHVLVVEDNMVNQRVMSQQLRRAGCVVHVANHGLECLGFLDHTIFCEATTPLSIILLDLEMPTMDGLTCIRHIRERQASGRINKHVPVIAVTANARSEQISVAIAAGMDQVVTKPFRIPELMPQMAALVAEIARLKHG</sequence>
<comment type="caution">
    <text evidence="7">The sequence shown here is derived from an EMBL/GenBank/DDBJ whole genome shotgun (WGS) entry which is preliminary data.</text>
</comment>
<evidence type="ECO:0000259" key="5">
    <source>
        <dbReference type="PROSITE" id="PS50110"/>
    </source>
</evidence>
<dbReference type="Pfam" id="PF00512">
    <property type="entry name" value="HisKA"/>
    <property type="match status" value="1"/>
</dbReference>
<dbReference type="InterPro" id="IPR005467">
    <property type="entry name" value="His_kinase_dom"/>
</dbReference>
<dbReference type="InterPro" id="IPR011006">
    <property type="entry name" value="CheY-like_superfamily"/>
</dbReference>
<dbReference type="InterPro" id="IPR003594">
    <property type="entry name" value="HATPase_dom"/>
</dbReference>
<feature type="modified residue" description="4-aspartylphosphate" evidence="2">
    <location>
        <position position="1188"/>
    </location>
</feature>
<dbReference type="PROSITE" id="PS51471">
    <property type="entry name" value="FE2OG_OXY"/>
    <property type="match status" value="1"/>
</dbReference>
<dbReference type="SUPFAM" id="SSF55874">
    <property type="entry name" value="ATPase domain of HSP90 chaperone/DNA topoisomerase II/histidine kinase"/>
    <property type="match status" value="1"/>
</dbReference>
<gene>
    <name evidence="7" type="ORF">B0A54_09775</name>
</gene>
<dbReference type="PROSITE" id="PS50110">
    <property type="entry name" value="RESPONSE_REGULATORY"/>
    <property type="match status" value="1"/>
</dbReference>
<dbReference type="CDD" id="cd00082">
    <property type="entry name" value="HisKA"/>
    <property type="match status" value="1"/>
</dbReference>
<evidence type="ECO:0000256" key="1">
    <source>
        <dbReference type="ARBA" id="ARBA00022553"/>
    </source>
</evidence>
<evidence type="ECO:0000256" key="2">
    <source>
        <dbReference type="PROSITE-ProRule" id="PRU00169"/>
    </source>
</evidence>
<dbReference type="EMBL" id="NAJP01000049">
    <property type="protein sequence ID" value="TKA37773.1"/>
    <property type="molecule type" value="Genomic_DNA"/>
</dbReference>
<evidence type="ECO:0000313" key="8">
    <source>
        <dbReference type="Proteomes" id="UP000310066"/>
    </source>
</evidence>
<dbReference type="Pfam" id="PF00072">
    <property type="entry name" value="Response_reg"/>
    <property type="match status" value="1"/>
</dbReference>
<dbReference type="InterPro" id="IPR036890">
    <property type="entry name" value="HATPase_C_sf"/>
</dbReference>
<evidence type="ECO:0000313" key="7">
    <source>
        <dbReference type="EMBL" id="TKA37773.1"/>
    </source>
</evidence>
<feature type="domain" description="Response regulatory" evidence="5">
    <location>
        <begin position="1132"/>
        <end position="1259"/>
    </location>
</feature>
<name>A0A4U0UQ24_9PEZI</name>
<dbReference type="Gene3D" id="1.10.287.130">
    <property type="match status" value="1"/>
</dbReference>
<dbReference type="InterPro" id="IPR027443">
    <property type="entry name" value="IPNS-like_sf"/>
</dbReference>
<dbReference type="SUPFAM" id="SSF52172">
    <property type="entry name" value="CheY-like"/>
    <property type="match status" value="1"/>
</dbReference>
<dbReference type="STRING" id="329885.A0A4U0UQ24"/>